<organism evidence="2 3">
    <name type="scientific">Caldimonas mangrovi</name>
    <dbReference type="NCBI Taxonomy" id="2944811"/>
    <lineage>
        <taxon>Bacteria</taxon>
        <taxon>Pseudomonadati</taxon>
        <taxon>Pseudomonadota</taxon>
        <taxon>Betaproteobacteria</taxon>
        <taxon>Burkholderiales</taxon>
        <taxon>Sphaerotilaceae</taxon>
        <taxon>Caldimonas</taxon>
    </lineage>
</organism>
<keyword evidence="3" id="KW-1185">Reference proteome</keyword>
<evidence type="ECO:0000259" key="1">
    <source>
        <dbReference type="Pfam" id="PF01814"/>
    </source>
</evidence>
<dbReference type="EMBL" id="JAMKFE010000020">
    <property type="protein sequence ID" value="MCM5682563.1"/>
    <property type="molecule type" value="Genomic_DNA"/>
</dbReference>
<accession>A0ABT0YXJ7</accession>
<dbReference type="RefSeq" id="WP_251781065.1">
    <property type="nucleotide sequence ID" value="NZ_JAMKFE010000020.1"/>
</dbReference>
<dbReference type="Gene3D" id="1.20.120.520">
    <property type="entry name" value="nmb1532 protein domain like"/>
    <property type="match status" value="1"/>
</dbReference>
<evidence type="ECO:0000313" key="2">
    <source>
        <dbReference type="EMBL" id="MCM5682563.1"/>
    </source>
</evidence>
<dbReference type="InterPro" id="IPR012312">
    <property type="entry name" value="Hemerythrin-like"/>
</dbReference>
<protein>
    <submittedName>
        <fullName evidence="2">Hemerythrin domain-containing protein</fullName>
    </submittedName>
</protein>
<sequence length="188" mass="20661">MLPGFSSPAASFEQPFEMLAACHDRVRRSLRRLQRLAGYLREHGSDEPARQAATDVLRYFDIAAPHHHEDEERHLFPVLLAHGSAPLRAAVQRLQHDHAEMSTAWAALRPALQRIADGTAGGLAPDDEGRIGHFVSLYGDHLRIEDEEVYPAAKEHLDTPGLAQIGAEMAQRRGAAFPRPAGVSGARD</sequence>
<proteinExistence type="predicted"/>
<reference evidence="2" key="1">
    <citation type="submission" date="2022-05" db="EMBL/GenBank/DDBJ databases">
        <title>Schlegelella sp. nov., isolated from mangrove soil.</title>
        <authorList>
            <person name="Liu Y."/>
            <person name="Ge X."/>
            <person name="Liu W."/>
        </authorList>
    </citation>
    <scope>NUCLEOTIDE SEQUENCE</scope>
    <source>
        <strain evidence="2">S2-27</strain>
    </source>
</reference>
<feature type="domain" description="Hemerythrin-like" evidence="1">
    <location>
        <begin position="15"/>
        <end position="153"/>
    </location>
</feature>
<dbReference type="Pfam" id="PF01814">
    <property type="entry name" value="Hemerythrin"/>
    <property type="match status" value="1"/>
</dbReference>
<comment type="caution">
    <text evidence="2">The sequence shown here is derived from an EMBL/GenBank/DDBJ whole genome shotgun (WGS) entry which is preliminary data.</text>
</comment>
<evidence type="ECO:0000313" key="3">
    <source>
        <dbReference type="Proteomes" id="UP001165541"/>
    </source>
</evidence>
<dbReference type="CDD" id="cd12108">
    <property type="entry name" value="Hr-like"/>
    <property type="match status" value="1"/>
</dbReference>
<gene>
    <name evidence="2" type="ORF">M8A51_23785</name>
</gene>
<dbReference type="Proteomes" id="UP001165541">
    <property type="component" value="Unassembled WGS sequence"/>
</dbReference>
<name>A0ABT0YXJ7_9BURK</name>